<evidence type="ECO:0000313" key="2">
    <source>
        <dbReference type="EMBL" id="KAG2634786.1"/>
    </source>
</evidence>
<dbReference type="AlphaFoldDB" id="A0A8T0VMF4"/>
<gene>
    <name evidence="2" type="ORF">PVAP13_2NG309509</name>
</gene>
<evidence type="ECO:0000313" key="3">
    <source>
        <dbReference type="Proteomes" id="UP000823388"/>
    </source>
</evidence>
<dbReference type="PANTHER" id="PTHR19424:SF7">
    <property type="entry name" value="OS09G0375100 PROTEIN"/>
    <property type="match status" value="1"/>
</dbReference>
<proteinExistence type="inferred from homology"/>
<dbReference type="PANTHER" id="PTHR19424">
    <property type="entry name" value="HEAT SHOCK FACTOR BINDING PROTEIN 1"/>
    <property type="match status" value="1"/>
</dbReference>
<dbReference type="GO" id="GO:0003714">
    <property type="term" value="F:transcription corepressor activity"/>
    <property type="evidence" value="ECO:0007669"/>
    <property type="project" value="InterPro"/>
</dbReference>
<comment type="similarity">
    <text evidence="1">Belongs to the HSBP1 family.</text>
</comment>
<accession>A0A8T0VMF4</accession>
<protein>
    <recommendedName>
        <fullName evidence="4">Heat shock factor binding protein</fullName>
    </recommendedName>
</protein>
<dbReference type="Proteomes" id="UP000823388">
    <property type="component" value="Chromosome 2N"/>
</dbReference>
<evidence type="ECO:0008006" key="4">
    <source>
        <dbReference type="Google" id="ProtNLM"/>
    </source>
</evidence>
<dbReference type="GO" id="GO:0005829">
    <property type="term" value="C:cytosol"/>
    <property type="evidence" value="ECO:0007669"/>
    <property type="project" value="TreeGrafter"/>
</dbReference>
<organism evidence="2 3">
    <name type="scientific">Panicum virgatum</name>
    <name type="common">Blackwell switchgrass</name>
    <dbReference type="NCBI Taxonomy" id="38727"/>
    <lineage>
        <taxon>Eukaryota</taxon>
        <taxon>Viridiplantae</taxon>
        <taxon>Streptophyta</taxon>
        <taxon>Embryophyta</taxon>
        <taxon>Tracheophyta</taxon>
        <taxon>Spermatophyta</taxon>
        <taxon>Magnoliopsida</taxon>
        <taxon>Liliopsida</taxon>
        <taxon>Poales</taxon>
        <taxon>Poaceae</taxon>
        <taxon>PACMAD clade</taxon>
        <taxon>Panicoideae</taxon>
        <taxon>Panicodae</taxon>
        <taxon>Paniceae</taxon>
        <taxon>Panicinae</taxon>
        <taxon>Panicum</taxon>
        <taxon>Panicum sect. Hiantes</taxon>
    </lineage>
</organism>
<dbReference type="EMBL" id="CM029040">
    <property type="protein sequence ID" value="KAG2634786.1"/>
    <property type="molecule type" value="Genomic_DNA"/>
</dbReference>
<dbReference type="Gene3D" id="1.20.5.430">
    <property type="match status" value="1"/>
</dbReference>
<dbReference type="InterPro" id="IPR009643">
    <property type="entry name" value="HS1-bd"/>
</dbReference>
<keyword evidence="3" id="KW-1185">Reference proteome</keyword>
<reference evidence="2" key="1">
    <citation type="submission" date="2020-05" db="EMBL/GenBank/DDBJ databases">
        <title>WGS assembly of Panicum virgatum.</title>
        <authorList>
            <person name="Lovell J.T."/>
            <person name="Jenkins J."/>
            <person name="Shu S."/>
            <person name="Juenger T.E."/>
            <person name="Schmutz J."/>
        </authorList>
    </citation>
    <scope>NUCLEOTIDE SEQUENCE</scope>
    <source>
        <strain evidence="2">AP13</strain>
    </source>
</reference>
<dbReference type="Pfam" id="PF06825">
    <property type="entry name" value="HSBP1"/>
    <property type="match status" value="1"/>
</dbReference>
<name>A0A8T0VMF4_PANVG</name>
<dbReference type="GO" id="GO:0070370">
    <property type="term" value="P:cellular heat acclimation"/>
    <property type="evidence" value="ECO:0007669"/>
    <property type="project" value="TreeGrafter"/>
</dbReference>
<comment type="caution">
    <text evidence="2">The sequence shown here is derived from an EMBL/GenBank/DDBJ whole genome shotgun (WGS) entry which is preliminary data.</text>
</comment>
<dbReference type="GO" id="GO:0005634">
    <property type="term" value="C:nucleus"/>
    <property type="evidence" value="ECO:0007669"/>
    <property type="project" value="TreeGrafter"/>
</dbReference>
<evidence type="ECO:0000256" key="1">
    <source>
        <dbReference type="ARBA" id="ARBA00006349"/>
    </source>
</evidence>
<sequence length="124" mass="13876">MDSEPSSQNPADMTAFVQNLLGQMQTRFESMSQNISFMIQILFVSDIEISDAVFFFMMPLGFSDADICRKTLCAFLFLSVFVQSCYEMGTKIDELEQSINDLKAEMGTEMPAKKPDEAKPADSA</sequence>